<feature type="region of interest" description="Disordered" evidence="1">
    <location>
        <begin position="137"/>
        <end position="166"/>
    </location>
</feature>
<evidence type="ECO:0000256" key="1">
    <source>
        <dbReference type="SAM" id="MobiDB-lite"/>
    </source>
</evidence>
<feature type="compositionally biased region" description="Basic and acidic residues" evidence="1">
    <location>
        <begin position="147"/>
        <end position="166"/>
    </location>
</feature>
<accession>A0ABN9W5Y1</accession>
<feature type="compositionally biased region" description="Acidic residues" evidence="1">
    <location>
        <begin position="203"/>
        <end position="214"/>
    </location>
</feature>
<proteinExistence type="predicted"/>
<evidence type="ECO:0000313" key="3">
    <source>
        <dbReference type="Proteomes" id="UP001189429"/>
    </source>
</evidence>
<feature type="compositionally biased region" description="Basic and acidic residues" evidence="1">
    <location>
        <begin position="275"/>
        <end position="290"/>
    </location>
</feature>
<name>A0ABN9W5Y1_9DINO</name>
<comment type="caution">
    <text evidence="2">The sequence shown here is derived from an EMBL/GenBank/DDBJ whole genome shotgun (WGS) entry which is preliminary data.</text>
</comment>
<gene>
    <name evidence="2" type="ORF">PCOR1329_LOCUS64308</name>
</gene>
<protein>
    <submittedName>
        <fullName evidence="2">Uncharacterized protein</fullName>
    </submittedName>
</protein>
<reference evidence="2" key="1">
    <citation type="submission" date="2023-10" db="EMBL/GenBank/DDBJ databases">
        <authorList>
            <person name="Chen Y."/>
            <person name="Shah S."/>
            <person name="Dougan E. K."/>
            <person name="Thang M."/>
            <person name="Chan C."/>
        </authorList>
    </citation>
    <scope>NUCLEOTIDE SEQUENCE [LARGE SCALE GENOMIC DNA]</scope>
</reference>
<sequence>MPATPLRRRRRSLTGRPLRRVDCSRASAYPEGCDLYSRSAIQASSIHLDRPYTTPGRVHPGPKIWCIRPPGLANSRGPRRLGPSARAAPEARCHGESPRRDGTERNTFDPEHWYQLGSSTTLLQKTWKNLRIAQGACDGEGGGGGEGGRREAEHDDGERAEEKEDAQWATAVQEAVPRSAMLPARRLAAVAVAALVQAKCGEAEEEAEHEEEDEGERRRRREEEDAQEATAVQEAVPGSARLPARRLAAAAVAIEEELEKELATDALAQACVDRRRRDREEEEHECKEEGGGETMGHCFLAGAA</sequence>
<feature type="region of interest" description="Disordered" evidence="1">
    <location>
        <begin position="201"/>
        <end position="238"/>
    </location>
</feature>
<organism evidence="2 3">
    <name type="scientific">Prorocentrum cordatum</name>
    <dbReference type="NCBI Taxonomy" id="2364126"/>
    <lineage>
        <taxon>Eukaryota</taxon>
        <taxon>Sar</taxon>
        <taxon>Alveolata</taxon>
        <taxon>Dinophyceae</taxon>
        <taxon>Prorocentrales</taxon>
        <taxon>Prorocentraceae</taxon>
        <taxon>Prorocentrum</taxon>
    </lineage>
</organism>
<feature type="region of interest" description="Disordered" evidence="1">
    <location>
        <begin position="275"/>
        <end position="304"/>
    </location>
</feature>
<keyword evidence="3" id="KW-1185">Reference proteome</keyword>
<feature type="region of interest" description="Disordered" evidence="1">
    <location>
        <begin position="75"/>
        <end position="110"/>
    </location>
</feature>
<dbReference type="EMBL" id="CAUYUJ010018191">
    <property type="protein sequence ID" value="CAK0881479.1"/>
    <property type="molecule type" value="Genomic_DNA"/>
</dbReference>
<evidence type="ECO:0000313" key="2">
    <source>
        <dbReference type="EMBL" id="CAK0881479.1"/>
    </source>
</evidence>
<dbReference type="Proteomes" id="UP001189429">
    <property type="component" value="Unassembled WGS sequence"/>
</dbReference>
<feature type="compositionally biased region" description="Basic and acidic residues" evidence="1">
    <location>
        <begin position="89"/>
        <end position="110"/>
    </location>
</feature>